<reference evidence="1 2" key="1">
    <citation type="submission" date="2018-04" db="EMBL/GenBank/DDBJ databases">
        <title>Characteristic and Complete Genome Sequencing of A Novel Member of Infective Endocarditis Causative Bacteria: Bergeyella cardium QL-PH.</title>
        <authorList>
            <person name="Pan H."/>
            <person name="Sun E."/>
            <person name="Zhang Y."/>
        </authorList>
    </citation>
    <scope>NUCLEOTIDE SEQUENCE [LARGE SCALE GENOMIC DNA]</scope>
    <source>
        <strain evidence="1 2">HPQL</strain>
    </source>
</reference>
<name>A0A6P1QW51_9FLAO</name>
<evidence type="ECO:0000313" key="2">
    <source>
        <dbReference type="Proteomes" id="UP000464318"/>
    </source>
</evidence>
<protein>
    <submittedName>
        <fullName evidence="1">Uncharacterized protein</fullName>
    </submittedName>
</protein>
<keyword evidence="2" id="KW-1185">Reference proteome</keyword>
<dbReference type="EMBL" id="CP029149">
    <property type="protein sequence ID" value="QHN64924.1"/>
    <property type="molecule type" value="Genomic_DNA"/>
</dbReference>
<dbReference type="KEGG" id="bcad:DBX24_02940"/>
<proteinExistence type="predicted"/>
<organism evidence="1 2">
    <name type="scientific">Bergeyella cardium</name>
    <dbReference type="NCBI Taxonomy" id="1585976"/>
    <lineage>
        <taxon>Bacteria</taxon>
        <taxon>Pseudomonadati</taxon>
        <taxon>Bacteroidota</taxon>
        <taxon>Flavobacteriia</taxon>
        <taxon>Flavobacteriales</taxon>
        <taxon>Weeksellaceae</taxon>
        <taxon>Bergeyella</taxon>
    </lineage>
</organism>
<accession>A0A6P1QW51</accession>
<sequence>MKPPVFGEIIKTDTDDKFSGGGNPKLMEIYEKSLNKKCELFNDNKNCEGFSRYSGYIPFMNDKSLYFVDKEDIDKGKYTLKKGGITYETEIISIDKTKPREWKVYFYVNKIIPEEKRTKVQKLPIPVKEIIKKEYIISQVFRGYYTLNPENSFISYMKYDYSVRNRVQTNDEPATESDRISTIELKNKLK</sequence>
<dbReference type="AlphaFoldDB" id="A0A6P1QW51"/>
<evidence type="ECO:0000313" key="1">
    <source>
        <dbReference type="EMBL" id="QHN64924.1"/>
    </source>
</evidence>
<gene>
    <name evidence="1" type="ORF">DBX24_02940</name>
</gene>
<dbReference type="Proteomes" id="UP000464318">
    <property type="component" value="Chromosome"/>
</dbReference>
<dbReference type="RefSeq" id="WP_160223939.1">
    <property type="nucleotide sequence ID" value="NZ_CP029149.1"/>
</dbReference>